<feature type="transmembrane region" description="Helical" evidence="8">
    <location>
        <begin position="95"/>
        <end position="116"/>
    </location>
</feature>
<feature type="transmembrane region" description="Helical" evidence="8">
    <location>
        <begin position="329"/>
        <end position="352"/>
    </location>
</feature>
<dbReference type="InterPro" id="IPR018460">
    <property type="entry name" value="Battenin_disease_Cln3_subgr"/>
</dbReference>
<dbReference type="InterPro" id="IPR003492">
    <property type="entry name" value="Battenin_disease_Cln3"/>
</dbReference>
<feature type="transmembrane region" description="Helical" evidence="8">
    <location>
        <begin position="42"/>
        <end position="63"/>
    </location>
</feature>
<feature type="transmembrane region" description="Helical" evidence="8">
    <location>
        <begin position="128"/>
        <end position="151"/>
    </location>
</feature>
<dbReference type="GO" id="GO:0012505">
    <property type="term" value="C:endomembrane system"/>
    <property type="evidence" value="ECO:0007669"/>
    <property type="project" value="UniProtKB-SubCell"/>
</dbReference>
<dbReference type="AlphaFoldDB" id="A0A1B2JG35"/>
<name>A0A1B2JG35_PICPA</name>
<keyword evidence="10" id="KW-1185">Reference proteome</keyword>
<evidence type="ECO:0000256" key="6">
    <source>
        <dbReference type="ARBA" id="ARBA00022989"/>
    </source>
</evidence>
<organism evidence="9 10">
    <name type="scientific">Komagataella pastoris</name>
    <name type="common">Yeast</name>
    <name type="synonym">Pichia pastoris</name>
    <dbReference type="NCBI Taxonomy" id="4922"/>
    <lineage>
        <taxon>Eukaryota</taxon>
        <taxon>Fungi</taxon>
        <taxon>Dikarya</taxon>
        <taxon>Ascomycota</taxon>
        <taxon>Saccharomycotina</taxon>
        <taxon>Pichiomycetes</taxon>
        <taxon>Pichiales</taxon>
        <taxon>Pichiaceae</taxon>
        <taxon>Komagataella</taxon>
    </lineage>
</organism>
<keyword evidence="3" id="KW-0813">Transport</keyword>
<sequence>MDYRRRTFLAFWLFGVVNNVLYVVILSAAVDLLKDYPGVPKAAILMADILPAFLAKIVAPFYLHSIPYPARVSILIALSSTGMIVIAWYKRLNLIFIGVAFASLSSGLGEVTFLQLTHFYEDLSLKAFSSGTGGAGILGSFTYLTLTTFFGVPVPTALLLFSILPFSFAWSYFYLLPEKIPGYELIHAGSPASEPLDDQEISNHSFSYDYWRFLALDLKVHLLYTFTRMKPLAAPYMLPLTTVYFSEYVINQGVSPSLLFPLNEMPFEKFRDVYVVYSTLYQLGVFISRSSSSLVRIPHLKCLSVLQFTNLIICITQSMFYYIPNVYMMMLIIFYEGLLGGASYVNTFLSVLEETSLDQREFAMGVVGISDSAGIVLSAWFSIWLEPQLCQYQIQHGRPWCQP</sequence>
<feature type="transmembrane region" description="Helical" evidence="8">
    <location>
        <begin position="157"/>
        <end position="176"/>
    </location>
</feature>
<keyword evidence="7 8" id="KW-0472">Membrane</keyword>
<dbReference type="EMBL" id="CP014586">
    <property type="protein sequence ID" value="ANZ76996.1"/>
    <property type="molecule type" value="Genomic_DNA"/>
</dbReference>
<evidence type="ECO:0000256" key="2">
    <source>
        <dbReference type="ARBA" id="ARBA00007467"/>
    </source>
</evidence>
<reference evidence="9 10" key="1">
    <citation type="submission" date="2016-02" db="EMBL/GenBank/DDBJ databases">
        <title>Comparative genomic and transcriptomic foundation for Pichia pastoris.</title>
        <authorList>
            <person name="Love K.R."/>
            <person name="Shah K.A."/>
            <person name="Whittaker C.A."/>
            <person name="Wu J."/>
            <person name="Bartlett M.C."/>
            <person name="Ma D."/>
            <person name="Leeson R.L."/>
            <person name="Priest M."/>
            <person name="Young S.K."/>
            <person name="Love J.C."/>
        </authorList>
    </citation>
    <scope>NUCLEOTIDE SEQUENCE [LARGE SCALE GENOMIC DNA]</scope>
    <source>
        <strain evidence="9 10">ATCC 28485</strain>
    </source>
</reference>
<feature type="transmembrane region" description="Helical" evidence="8">
    <location>
        <begin position="70"/>
        <end position="89"/>
    </location>
</feature>
<feature type="transmembrane region" description="Helical" evidence="8">
    <location>
        <begin position="7"/>
        <end position="30"/>
    </location>
</feature>
<dbReference type="GO" id="GO:0051453">
    <property type="term" value="P:regulation of intracellular pH"/>
    <property type="evidence" value="ECO:0007669"/>
    <property type="project" value="TreeGrafter"/>
</dbReference>
<dbReference type="PIRSF" id="PIRSF015974">
    <property type="entry name" value="CLN3_BTN1"/>
    <property type="match status" value="1"/>
</dbReference>
<dbReference type="PRINTS" id="PR01315">
    <property type="entry name" value="BATTENIN"/>
</dbReference>
<dbReference type="SUPFAM" id="SSF103473">
    <property type="entry name" value="MFS general substrate transporter"/>
    <property type="match status" value="1"/>
</dbReference>
<dbReference type="InterPro" id="IPR036259">
    <property type="entry name" value="MFS_trans_sf"/>
</dbReference>
<dbReference type="PANTHER" id="PTHR10981:SF0">
    <property type="entry name" value="BATTENIN"/>
    <property type="match status" value="1"/>
</dbReference>
<dbReference type="Pfam" id="PF02487">
    <property type="entry name" value="CLN3"/>
    <property type="match status" value="1"/>
</dbReference>
<evidence type="ECO:0000313" key="10">
    <source>
        <dbReference type="Proteomes" id="UP000094565"/>
    </source>
</evidence>
<keyword evidence="6 8" id="KW-1133">Transmembrane helix</keyword>
<comment type="subcellular location">
    <subcellularLocation>
        <location evidence="1">Endomembrane system</location>
        <topology evidence="1">Multi-pass membrane protein</topology>
    </subcellularLocation>
    <subcellularLocation>
        <location evidence="8">Vacuole membrane</location>
        <topology evidence="8">Multi-pass membrane protein</topology>
    </subcellularLocation>
</comment>
<accession>A0A1B2JG35</accession>
<dbReference type="GO" id="GO:0006865">
    <property type="term" value="P:amino acid transport"/>
    <property type="evidence" value="ECO:0007669"/>
    <property type="project" value="UniProtKB-KW"/>
</dbReference>
<evidence type="ECO:0000256" key="5">
    <source>
        <dbReference type="ARBA" id="ARBA00022970"/>
    </source>
</evidence>
<evidence type="ECO:0000256" key="3">
    <source>
        <dbReference type="ARBA" id="ARBA00022448"/>
    </source>
</evidence>
<proteinExistence type="inferred from homology"/>
<dbReference type="GO" id="GO:0005774">
    <property type="term" value="C:vacuolar membrane"/>
    <property type="evidence" value="ECO:0007669"/>
    <property type="project" value="UniProtKB-SubCell"/>
</dbReference>
<keyword evidence="8" id="KW-0926">Vacuole</keyword>
<feature type="transmembrane region" description="Helical" evidence="8">
    <location>
        <begin position="364"/>
        <end position="385"/>
    </location>
</feature>
<comment type="similarity">
    <text evidence="2 8">Belongs to the battenin family.</text>
</comment>
<evidence type="ECO:0000256" key="7">
    <source>
        <dbReference type="ARBA" id="ARBA00023136"/>
    </source>
</evidence>
<dbReference type="Gene3D" id="1.20.1250.20">
    <property type="entry name" value="MFS general substrate transporter like domains"/>
    <property type="match status" value="1"/>
</dbReference>
<keyword evidence="4 8" id="KW-0812">Transmembrane</keyword>
<dbReference type="PANTHER" id="PTHR10981">
    <property type="entry name" value="BATTENIN"/>
    <property type="match status" value="1"/>
</dbReference>
<evidence type="ECO:0000256" key="1">
    <source>
        <dbReference type="ARBA" id="ARBA00004127"/>
    </source>
</evidence>
<gene>
    <name evidence="9" type="primary">YHC3</name>
    <name evidence="9" type="ORF">ATY40_BA7503365</name>
</gene>
<evidence type="ECO:0000256" key="8">
    <source>
        <dbReference type="RuleBase" id="RU361113"/>
    </source>
</evidence>
<evidence type="ECO:0000256" key="4">
    <source>
        <dbReference type="ARBA" id="ARBA00022692"/>
    </source>
</evidence>
<dbReference type="Proteomes" id="UP000094565">
    <property type="component" value="Chromosome 3"/>
</dbReference>
<evidence type="ECO:0000313" key="9">
    <source>
        <dbReference type="EMBL" id="ANZ76996.1"/>
    </source>
</evidence>
<dbReference type="OrthoDB" id="5965864at2759"/>
<keyword evidence="5" id="KW-0029">Amino-acid transport</keyword>
<protein>
    <recommendedName>
        <fullName evidence="8">Protein BTN</fullName>
    </recommendedName>
</protein>